<keyword evidence="2" id="KW-1185">Reference proteome</keyword>
<reference evidence="1 2" key="1">
    <citation type="submission" date="2022-04" db="EMBL/GenBank/DDBJ databases">
        <title>Chromosome-level reference genomes for two strains of Caenorhabditis briggsae: an improved platform for comparative genomics.</title>
        <authorList>
            <person name="Stevens L."/>
            <person name="Andersen E."/>
        </authorList>
    </citation>
    <scope>NUCLEOTIDE SEQUENCE [LARGE SCALE GENOMIC DNA]</scope>
    <source>
        <strain evidence="1">VX34</strain>
        <tissue evidence="1">Whole-organism</tissue>
    </source>
</reference>
<dbReference type="AlphaFoldDB" id="A0AAE9JGW5"/>
<dbReference type="Proteomes" id="UP000829354">
    <property type="component" value="Chromosome IV"/>
</dbReference>
<protein>
    <submittedName>
        <fullName evidence="1">Uncharacterized protein</fullName>
    </submittedName>
</protein>
<evidence type="ECO:0000313" key="1">
    <source>
        <dbReference type="EMBL" id="UMM28699.1"/>
    </source>
</evidence>
<sequence length="169" mass="18362">MARIVINVDMNHRHEDNHNTDISRSSPGDTTILINIKTLSTDWHLVKVMLSMTSYVAKRQKPLVVVDAAAAKKRTTTTSTSMNAQRMCAAISSRSKDVERVVGWRVGRGKAGCAHSSPCLAGGAAKSELCERRERVLRGGTQHSHRPTCCCCRVLPPTNAVGACCSDQC</sequence>
<evidence type="ECO:0000313" key="2">
    <source>
        <dbReference type="Proteomes" id="UP000829354"/>
    </source>
</evidence>
<dbReference type="EMBL" id="CP092623">
    <property type="protein sequence ID" value="UMM28699.1"/>
    <property type="molecule type" value="Genomic_DNA"/>
</dbReference>
<organism evidence="1 2">
    <name type="scientific">Caenorhabditis briggsae</name>
    <dbReference type="NCBI Taxonomy" id="6238"/>
    <lineage>
        <taxon>Eukaryota</taxon>
        <taxon>Metazoa</taxon>
        <taxon>Ecdysozoa</taxon>
        <taxon>Nematoda</taxon>
        <taxon>Chromadorea</taxon>
        <taxon>Rhabditida</taxon>
        <taxon>Rhabditina</taxon>
        <taxon>Rhabditomorpha</taxon>
        <taxon>Rhabditoidea</taxon>
        <taxon>Rhabditidae</taxon>
        <taxon>Peloderinae</taxon>
        <taxon>Caenorhabditis</taxon>
    </lineage>
</organism>
<gene>
    <name evidence="1" type="ORF">L5515_011424</name>
</gene>
<name>A0AAE9JGW5_CAEBR</name>
<proteinExistence type="predicted"/>
<accession>A0AAE9JGW5</accession>